<keyword evidence="2" id="KW-1185">Reference proteome</keyword>
<evidence type="ECO:0000313" key="2">
    <source>
        <dbReference type="Proteomes" id="UP000232638"/>
    </source>
</evidence>
<proteinExistence type="predicted"/>
<protein>
    <submittedName>
        <fullName evidence="1">Uncharacterized protein</fullName>
    </submittedName>
</protein>
<sequence>MLGLAQEQSGRADTGLDQLDFIPAIPPAAQSLVRAADPTGAEPSSGLRCADRAWLAGATSRPSTRGARNRG</sequence>
<name>A0A2K8U4X7_9GAMM</name>
<dbReference type="KEGG" id="tsy:THSYN_06345"/>
<organism evidence="1 2">
    <name type="scientific">Candidatus Thiodictyon syntrophicum</name>
    <dbReference type="NCBI Taxonomy" id="1166950"/>
    <lineage>
        <taxon>Bacteria</taxon>
        <taxon>Pseudomonadati</taxon>
        <taxon>Pseudomonadota</taxon>
        <taxon>Gammaproteobacteria</taxon>
        <taxon>Chromatiales</taxon>
        <taxon>Chromatiaceae</taxon>
        <taxon>Thiodictyon</taxon>
    </lineage>
</organism>
<dbReference type="AlphaFoldDB" id="A0A2K8U4X7"/>
<accession>A0A2K8U4X7</accession>
<dbReference type="EMBL" id="CP020370">
    <property type="protein sequence ID" value="AUB80607.1"/>
    <property type="molecule type" value="Genomic_DNA"/>
</dbReference>
<reference evidence="1 2" key="1">
    <citation type="submission" date="2017-03" db="EMBL/GenBank/DDBJ databases">
        <title>Complete genome sequence of Candidatus 'Thiodictyon syntrophicum' sp. nov. strain Cad16T, a photolithoautotroph purple sulfur bacterium isolated from an alpine meromictic lake.</title>
        <authorList>
            <person name="Luedin S.M."/>
            <person name="Pothier J.F."/>
            <person name="Danza F."/>
            <person name="Storelli N."/>
            <person name="Wittwer M."/>
            <person name="Tonolla M."/>
        </authorList>
    </citation>
    <scope>NUCLEOTIDE SEQUENCE [LARGE SCALE GENOMIC DNA]</scope>
    <source>
        <strain evidence="1 2">Cad16T</strain>
    </source>
</reference>
<dbReference type="Proteomes" id="UP000232638">
    <property type="component" value="Chromosome"/>
</dbReference>
<gene>
    <name evidence="1" type="ORF">THSYN_06345</name>
</gene>
<evidence type="ECO:0000313" key="1">
    <source>
        <dbReference type="EMBL" id="AUB80607.1"/>
    </source>
</evidence>